<keyword evidence="3 8" id="KW-0812">Transmembrane</keyword>
<feature type="transmembrane region" description="Helical" evidence="8">
    <location>
        <begin position="144"/>
        <end position="164"/>
    </location>
</feature>
<evidence type="ECO:0000256" key="3">
    <source>
        <dbReference type="ARBA" id="ARBA00022692"/>
    </source>
</evidence>
<comment type="similarity">
    <text evidence="2">Belongs to the major facilitator superfamily. Proton-dependent oligopeptide transporter (POT/PTR) (TC 2.A.17) family.</text>
</comment>
<protein>
    <submittedName>
        <fullName evidence="9">Solute carrier family 15 member 1b</fullName>
    </submittedName>
</protein>
<feature type="transmembrane region" description="Helical" evidence="8">
    <location>
        <begin position="176"/>
        <end position="194"/>
    </location>
</feature>
<feature type="transmembrane region" description="Helical" evidence="8">
    <location>
        <begin position="14"/>
        <end position="34"/>
    </location>
</feature>
<proteinExistence type="inferred from homology"/>
<sequence length="511" mass="57317">MLRGDVHCFGGDCYALAFSIPAGLMIIALIIFSAGSPLYKKIHPEGNVLVDVSKCILFAITNRWKHRNDGDLPRKHWLDWAKEKHNDYLINDVKKVLKVLLLYLPLPMFWALFDQQGSRWTLQATTMSGDFGTFVLKPDQMQTLNPLLIVVFIPIFDFGVYPLINKCGINFTPLRRMATGMFLVVIAFVLASLVQRCIDSTLPDFPKGNEMRLRFLNLNKDPMFITAPNQSTLLSGIEVSNYGTLQLQDGKAFIMRLNETANCSATVYHEKSFTLLITENLTCNQITDFSKKPKGSKAHVRIVNALPDVVTVEIGDTQWENIPSGGYKDYEAVERGIFNVNVTSQGKTKIVSTQLLDFGGAYTILAHKVGIQVDAKLFIDIPPNSVHIAWQIPQYFAITAGEMMFSITGLEFSYTQAPKSMKSVLQAGWLLTVAFGNIIMLLIAETALLAQWLEFLLCALLLFVVFIIFSIMAIFYVHVDSAENSMDKDSCNKFIDNSRDKYATVMDDHNG</sequence>
<keyword evidence="4" id="KW-0813">Transport</keyword>
<evidence type="ECO:0000256" key="5">
    <source>
        <dbReference type="ARBA" id="ARBA00022856"/>
    </source>
</evidence>
<keyword evidence="10" id="KW-1185">Reference proteome</keyword>
<evidence type="ECO:0000256" key="6">
    <source>
        <dbReference type="ARBA" id="ARBA00022989"/>
    </source>
</evidence>
<dbReference type="Proteomes" id="UP000694388">
    <property type="component" value="Unplaced"/>
</dbReference>
<dbReference type="GO" id="GO:0015833">
    <property type="term" value="P:peptide transport"/>
    <property type="evidence" value="ECO:0007669"/>
    <property type="project" value="UniProtKB-KW"/>
</dbReference>
<dbReference type="GeneTree" id="ENSGT00940000155995"/>
<dbReference type="Ensembl" id="ENSEBUT00000020362.1">
    <property type="protein sequence ID" value="ENSEBUP00000019786.1"/>
    <property type="gene ID" value="ENSEBUG00000012288.1"/>
</dbReference>
<reference evidence="9" key="2">
    <citation type="submission" date="2025-09" db="UniProtKB">
        <authorList>
            <consortium name="Ensembl"/>
        </authorList>
    </citation>
    <scope>IDENTIFICATION</scope>
</reference>
<dbReference type="InterPro" id="IPR036259">
    <property type="entry name" value="MFS_trans_sf"/>
</dbReference>
<evidence type="ECO:0000256" key="4">
    <source>
        <dbReference type="ARBA" id="ARBA00022847"/>
    </source>
</evidence>
<keyword evidence="5" id="KW-0653">Protein transport</keyword>
<keyword evidence="7 8" id="KW-0472">Membrane</keyword>
<reference evidence="9" key="1">
    <citation type="submission" date="2025-08" db="UniProtKB">
        <authorList>
            <consortium name="Ensembl"/>
        </authorList>
    </citation>
    <scope>IDENTIFICATION</scope>
</reference>
<dbReference type="PANTHER" id="PTHR11654">
    <property type="entry name" value="OLIGOPEPTIDE TRANSPORTER-RELATED"/>
    <property type="match status" value="1"/>
</dbReference>
<keyword evidence="5" id="KW-0571">Peptide transport</keyword>
<dbReference type="Gene3D" id="1.20.1250.20">
    <property type="entry name" value="MFS general substrate transporter like domains"/>
    <property type="match status" value="2"/>
</dbReference>
<dbReference type="OMA" id="DTHECAN"/>
<keyword evidence="4" id="KW-0769">Symport</keyword>
<evidence type="ECO:0000256" key="2">
    <source>
        <dbReference type="ARBA" id="ARBA00005982"/>
    </source>
</evidence>
<evidence type="ECO:0000313" key="9">
    <source>
        <dbReference type="Ensembl" id="ENSEBUP00000019786.1"/>
    </source>
</evidence>
<keyword evidence="6 8" id="KW-1133">Transmembrane helix</keyword>
<evidence type="ECO:0000313" key="10">
    <source>
        <dbReference type="Proteomes" id="UP000694388"/>
    </source>
</evidence>
<evidence type="ECO:0000256" key="8">
    <source>
        <dbReference type="SAM" id="Phobius"/>
    </source>
</evidence>
<name>A0A8C4QSY6_EPTBU</name>
<dbReference type="GO" id="GO:0016020">
    <property type="term" value="C:membrane"/>
    <property type="evidence" value="ECO:0007669"/>
    <property type="project" value="UniProtKB-SubCell"/>
</dbReference>
<dbReference type="InterPro" id="IPR000109">
    <property type="entry name" value="POT_fam"/>
</dbReference>
<feature type="transmembrane region" description="Helical" evidence="8">
    <location>
        <begin position="424"/>
        <end position="443"/>
    </location>
</feature>
<evidence type="ECO:0000256" key="1">
    <source>
        <dbReference type="ARBA" id="ARBA00004141"/>
    </source>
</evidence>
<evidence type="ECO:0000256" key="7">
    <source>
        <dbReference type="ARBA" id="ARBA00023136"/>
    </source>
</evidence>
<organism evidence="9 10">
    <name type="scientific">Eptatretus burgeri</name>
    <name type="common">Inshore hagfish</name>
    <dbReference type="NCBI Taxonomy" id="7764"/>
    <lineage>
        <taxon>Eukaryota</taxon>
        <taxon>Metazoa</taxon>
        <taxon>Chordata</taxon>
        <taxon>Craniata</taxon>
        <taxon>Vertebrata</taxon>
        <taxon>Cyclostomata</taxon>
        <taxon>Myxini</taxon>
        <taxon>Myxiniformes</taxon>
        <taxon>Myxinidae</taxon>
        <taxon>Eptatretinae</taxon>
        <taxon>Eptatretus</taxon>
    </lineage>
</organism>
<accession>A0A8C4QSY6</accession>
<dbReference type="AlphaFoldDB" id="A0A8C4QSY6"/>
<dbReference type="Pfam" id="PF00854">
    <property type="entry name" value="PTR2"/>
    <property type="match status" value="2"/>
</dbReference>
<feature type="transmembrane region" description="Helical" evidence="8">
    <location>
        <begin position="455"/>
        <end position="477"/>
    </location>
</feature>
<comment type="subcellular location">
    <subcellularLocation>
        <location evidence="1">Membrane</location>
        <topology evidence="1">Multi-pass membrane protein</topology>
    </subcellularLocation>
</comment>
<feature type="transmembrane region" description="Helical" evidence="8">
    <location>
        <begin position="96"/>
        <end position="113"/>
    </location>
</feature>
<dbReference type="GO" id="GO:0015293">
    <property type="term" value="F:symporter activity"/>
    <property type="evidence" value="ECO:0007669"/>
    <property type="project" value="UniProtKB-KW"/>
</dbReference>